<dbReference type="EMBL" id="KZ821243">
    <property type="protein sequence ID" value="PYH43465.1"/>
    <property type="molecule type" value="Genomic_DNA"/>
</dbReference>
<sequence>MAASHHKDRAELEFIRTIQKLVLEGPGLGVGGIRPGVVGRRRAGAEDTQQDGRPRVGSTAHILCAVNIQHDEFNPRLLVVALVEEVGGERERGEGRSVTGGVGVVLQGLTQQNGEYGCPEASGQEGAVGRLALLGLGDSSGDVVVVQVLPAGVVVRGNPH</sequence>
<dbReference type="RefSeq" id="XP_025429447.1">
    <property type="nucleotide sequence ID" value="XM_025578644.1"/>
</dbReference>
<reference evidence="1 2" key="1">
    <citation type="submission" date="2016-12" db="EMBL/GenBank/DDBJ databases">
        <title>The genomes of Aspergillus section Nigri reveals drivers in fungal speciation.</title>
        <authorList>
            <consortium name="DOE Joint Genome Institute"/>
            <person name="Vesth T.C."/>
            <person name="Nybo J."/>
            <person name="Theobald S."/>
            <person name="Brandl J."/>
            <person name="Frisvad J.C."/>
            <person name="Nielsen K.F."/>
            <person name="Lyhne E.K."/>
            <person name="Kogle M.E."/>
            <person name="Kuo A."/>
            <person name="Riley R."/>
            <person name="Clum A."/>
            <person name="Nolan M."/>
            <person name="Lipzen A."/>
            <person name="Salamov A."/>
            <person name="Henrissat B."/>
            <person name="Wiebenga A."/>
            <person name="De Vries R.P."/>
            <person name="Grigoriev I.V."/>
            <person name="Mortensen U.H."/>
            <person name="Andersen M.R."/>
            <person name="Baker S.E."/>
        </authorList>
    </citation>
    <scope>NUCLEOTIDE SEQUENCE [LARGE SCALE GENOMIC DNA]</scope>
    <source>
        <strain evidence="1 2">JOP 1030-1</strain>
    </source>
</reference>
<proteinExistence type="predicted"/>
<evidence type="ECO:0000313" key="2">
    <source>
        <dbReference type="Proteomes" id="UP000248349"/>
    </source>
</evidence>
<name>A0A318Z819_9EURO</name>
<protein>
    <submittedName>
        <fullName evidence="1">Uncharacterized protein</fullName>
    </submittedName>
</protein>
<dbReference type="AlphaFoldDB" id="A0A318Z819"/>
<dbReference type="GeneID" id="37079873"/>
<evidence type="ECO:0000313" key="1">
    <source>
        <dbReference type="EMBL" id="PYH43465.1"/>
    </source>
</evidence>
<dbReference type="Proteomes" id="UP000248349">
    <property type="component" value="Unassembled WGS sequence"/>
</dbReference>
<accession>A0A318Z819</accession>
<organism evidence="1 2">
    <name type="scientific">Aspergillus saccharolyticus JOP 1030-1</name>
    <dbReference type="NCBI Taxonomy" id="1450539"/>
    <lineage>
        <taxon>Eukaryota</taxon>
        <taxon>Fungi</taxon>
        <taxon>Dikarya</taxon>
        <taxon>Ascomycota</taxon>
        <taxon>Pezizomycotina</taxon>
        <taxon>Eurotiomycetes</taxon>
        <taxon>Eurotiomycetidae</taxon>
        <taxon>Eurotiales</taxon>
        <taxon>Aspergillaceae</taxon>
        <taxon>Aspergillus</taxon>
        <taxon>Aspergillus subgen. Circumdati</taxon>
    </lineage>
</organism>
<gene>
    <name evidence="1" type="ORF">BP01DRAFT_402546</name>
</gene>
<keyword evidence="2" id="KW-1185">Reference proteome</keyword>